<dbReference type="Proteomes" id="UP001160483">
    <property type="component" value="Unassembled WGS sequence"/>
</dbReference>
<keyword evidence="3" id="KW-1185">Reference proteome</keyword>
<evidence type="ECO:0000313" key="2">
    <source>
        <dbReference type="EMBL" id="CAH0521530.1"/>
    </source>
</evidence>
<reference evidence="1 3" key="1">
    <citation type="submission" date="2021-11" db="EMBL/GenBank/DDBJ databases">
        <authorList>
            <person name="Islam A."/>
            <person name="Islam S."/>
            <person name="Flora M.S."/>
            <person name="Rahman M."/>
            <person name="Ziaur R.M."/>
            <person name="Epstein J.H."/>
            <person name="Hassan M."/>
            <person name="Klassen M."/>
            <person name="Woodard K."/>
            <person name="Webb A."/>
            <person name="Webby R.J."/>
            <person name="El Zowalaty M.E."/>
        </authorList>
    </citation>
    <scope>NUCLEOTIDE SEQUENCE</scope>
    <source>
        <strain evidence="2">Pbs1</strain>
        <strain evidence="1">Pbs3</strain>
    </source>
</reference>
<evidence type="ECO:0000313" key="3">
    <source>
        <dbReference type="Proteomes" id="UP001158986"/>
    </source>
</evidence>
<proteinExistence type="predicted"/>
<dbReference type="EMBL" id="CAKLCB010000381">
    <property type="protein sequence ID" value="CAH0521530.1"/>
    <property type="molecule type" value="Genomic_DNA"/>
</dbReference>
<evidence type="ECO:0008006" key="5">
    <source>
        <dbReference type="Google" id="ProtNLM"/>
    </source>
</evidence>
<dbReference type="AlphaFoldDB" id="A0AAU9KQM1"/>
<organism evidence="1 4">
    <name type="scientific">Peronospora belbahrii</name>
    <dbReference type="NCBI Taxonomy" id="622444"/>
    <lineage>
        <taxon>Eukaryota</taxon>
        <taxon>Sar</taxon>
        <taxon>Stramenopiles</taxon>
        <taxon>Oomycota</taxon>
        <taxon>Peronosporomycetes</taxon>
        <taxon>Peronosporales</taxon>
        <taxon>Peronosporaceae</taxon>
        <taxon>Peronospora</taxon>
    </lineage>
</organism>
<comment type="caution">
    <text evidence="1">The sequence shown here is derived from an EMBL/GenBank/DDBJ whole genome shotgun (WGS) entry which is preliminary data.</text>
</comment>
<gene>
    <name evidence="2" type="ORF">PBS001_LOCUS7976</name>
    <name evidence="1" type="ORF">PBS003_LOCUS1974</name>
</gene>
<dbReference type="Proteomes" id="UP001158986">
    <property type="component" value="Unassembled WGS sequence"/>
</dbReference>
<name>A0AAU9KQM1_9STRA</name>
<accession>A0AAU9KQM1</accession>
<evidence type="ECO:0000313" key="1">
    <source>
        <dbReference type="EMBL" id="CAH0475143.1"/>
    </source>
</evidence>
<dbReference type="EMBL" id="CAKKTJ010000121">
    <property type="protein sequence ID" value="CAH0475143.1"/>
    <property type="molecule type" value="Genomic_DNA"/>
</dbReference>
<evidence type="ECO:0000313" key="4">
    <source>
        <dbReference type="Proteomes" id="UP001160483"/>
    </source>
</evidence>
<sequence length="260" mass="30160">MLRPPQYFMRRCIGHNFTGYRYFSSNSRNWFNIEPEYMSLRGLGILSRVFRGMPDLARYIRGKTRIFVPEASDEACSSMYVLSQFPMSVQVNLPEFVQGAERAAHIVLQRLYAEDVEETKEFLKQLATTESLELLLQKPSAMIHRETKGQRIVLEQLSINSAALKAVEYTREQEDENVTSEWLTLQVQYDSTEHLLIVPETNHGIEDRRAINTEFLWTFEANVTTSDELQWGIVAATSFEEKPAVFRSNDEETVLSHHKR</sequence>
<protein>
    <recommendedName>
        <fullName evidence="5">Tim44-like domain-containing protein</fullName>
    </recommendedName>
</protein>